<dbReference type="STRING" id="930992.A0A0D0A6P8"/>
<dbReference type="FunCoup" id="A0A0D0A6P8">
    <property type="interactions" value="3"/>
</dbReference>
<evidence type="ECO:0000313" key="3">
    <source>
        <dbReference type="Proteomes" id="UP000054485"/>
    </source>
</evidence>
<protein>
    <recommendedName>
        <fullName evidence="1">Class II aldolase/adducin N-terminal domain-containing protein</fullName>
    </recommendedName>
</protein>
<feature type="domain" description="Class II aldolase/adducin N-terminal" evidence="1">
    <location>
        <begin position="43"/>
        <end position="227"/>
    </location>
</feature>
<dbReference type="Pfam" id="PF00596">
    <property type="entry name" value="Aldolase_II"/>
    <property type="match status" value="1"/>
</dbReference>
<dbReference type="GO" id="GO:0005856">
    <property type="term" value="C:cytoskeleton"/>
    <property type="evidence" value="ECO:0007669"/>
    <property type="project" value="TreeGrafter"/>
</dbReference>
<reference evidence="3" key="2">
    <citation type="submission" date="2015-01" db="EMBL/GenBank/DDBJ databases">
        <title>Evolutionary Origins and Diversification of the Mycorrhizal Mutualists.</title>
        <authorList>
            <consortium name="DOE Joint Genome Institute"/>
            <consortium name="Mycorrhizal Genomics Consortium"/>
            <person name="Kohler A."/>
            <person name="Kuo A."/>
            <person name="Nagy L.G."/>
            <person name="Floudas D."/>
            <person name="Copeland A."/>
            <person name="Barry K.W."/>
            <person name="Cichocki N."/>
            <person name="Veneault-Fourrey C."/>
            <person name="LaButti K."/>
            <person name="Lindquist E.A."/>
            <person name="Lipzen A."/>
            <person name="Lundell T."/>
            <person name="Morin E."/>
            <person name="Murat C."/>
            <person name="Riley R."/>
            <person name="Ohm R."/>
            <person name="Sun H."/>
            <person name="Tunlid A."/>
            <person name="Henrissat B."/>
            <person name="Grigoriev I.V."/>
            <person name="Hibbett D.S."/>
            <person name="Martin F."/>
        </authorList>
    </citation>
    <scope>NUCLEOTIDE SEQUENCE [LARGE SCALE GENOMIC DNA]</scope>
    <source>
        <strain evidence="3">UH-Slu-Lm8-n1</strain>
    </source>
</reference>
<dbReference type="InterPro" id="IPR036409">
    <property type="entry name" value="Aldolase_II/adducin_N_sf"/>
</dbReference>
<dbReference type="AlphaFoldDB" id="A0A0D0A6P8"/>
<gene>
    <name evidence="2" type="ORF">CY34DRAFT_801243</name>
</gene>
<dbReference type="Gene3D" id="3.40.225.10">
    <property type="entry name" value="Class II aldolase/adducin N-terminal domain"/>
    <property type="match status" value="1"/>
</dbReference>
<dbReference type="InParanoid" id="A0A0D0A6P8"/>
<dbReference type="PANTHER" id="PTHR10672">
    <property type="entry name" value="ADDUCIN"/>
    <property type="match status" value="1"/>
</dbReference>
<organism evidence="2 3">
    <name type="scientific">Suillus luteus UH-Slu-Lm8-n1</name>
    <dbReference type="NCBI Taxonomy" id="930992"/>
    <lineage>
        <taxon>Eukaryota</taxon>
        <taxon>Fungi</taxon>
        <taxon>Dikarya</taxon>
        <taxon>Basidiomycota</taxon>
        <taxon>Agaricomycotina</taxon>
        <taxon>Agaricomycetes</taxon>
        <taxon>Agaricomycetidae</taxon>
        <taxon>Boletales</taxon>
        <taxon>Suillineae</taxon>
        <taxon>Suillaceae</taxon>
        <taxon>Suillus</taxon>
    </lineage>
</organism>
<dbReference type="SMART" id="SM01007">
    <property type="entry name" value="Aldolase_II"/>
    <property type="match status" value="1"/>
</dbReference>
<accession>A0A0D0A6P8</accession>
<dbReference type="NCBIfam" id="NF004855">
    <property type="entry name" value="PRK06208.1"/>
    <property type="match status" value="1"/>
</dbReference>
<evidence type="ECO:0000259" key="1">
    <source>
        <dbReference type="SMART" id="SM01007"/>
    </source>
</evidence>
<evidence type="ECO:0000313" key="2">
    <source>
        <dbReference type="EMBL" id="KIK45775.1"/>
    </source>
</evidence>
<dbReference type="PANTHER" id="PTHR10672:SF41">
    <property type="entry name" value="CLASS II ALDOLASE_ADDUCIN DOMAIN PROTEIN (AFU_ORTHOLOGUE AFUA_3G01330)"/>
    <property type="match status" value="1"/>
</dbReference>
<dbReference type="FunFam" id="3.40.225.10:FF:000009">
    <property type="entry name" value="Class II aldolase/adducin N-terminal"/>
    <property type="match status" value="1"/>
</dbReference>
<reference evidence="2 3" key="1">
    <citation type="submission" date="2014-04" db="EMBL/GenBank/DDBJ databases">
        <authorList>
            <consortium name="DOE Joint Genome Institute"/>
            <person name="Kuo A."/>
            <person name="Ruytinx J."/>
            <person name="Rineau F."/>
            <person name="Colpaert J."/>
            <person name="Kohler A."/>
            <person name="Nagy L.G."/>
            <person name="Floudas D."/>
            <person name="Copeland A."/>
            <person name="Barry K.W."/>
            <person name="Cichocki N."/>
            <person name="Veneault-Fourrey C."/>
            <person name="LaButti K."/>
            <person name="Lindquist E.A."/>
            <person name="Lipzen A."/>
            <person name="Lundell T."/>
            <person name="Morin E."/>
            <person name="Murat C."/>
            <person name="Sun H."/>
            <person name="Tunlid A."/>
            <person name="Henrissat B."/>
            <person name="Grigoriev I.V."/>
            <person name="Hibbett D.S."/>
            <person name="Martin F."/>
            <person name="Nordberg H.P."/>
            <person name="Cantor M.N."/>
            <person name="Hua S.X."/>
        </authorList>
    </citation>
    <scope>NUCLEOTIDE SEQUENCE [LARGE SCALE GENOMIC DNA]</scope>
    <source>
        <strain evidence="2 3">UH-Slu-Lm8-n1</strain>
    </source>
</reference>
<proteinExistence type="predicted"/>
<dbReference type="OrthoDB" id="3238794at2759"/>
<dbReference type="EMBL" id="KN835168">
    <property type="protein sequence ID" value="KIK45775.1"/>
    <property type="molecule type" value="Genomic_DNA"/>
</dbReference>
<sequence length="290" mass="32379">MTTLLDLEDANNISTTRTVGGRPNMPLPPTFSDPFEHRAFLKFRLAQAYRIFAKYGYDEGVAGHITVRDPIRPDCFWVNPWGVHFKLIQPEMLLLVNHEGKIQEKESGPSRFLNRAAYMIHSTIHEARPDVICAAHSHTTHAKAFGTLGVPLDPITQDSCAFYEDHALYSEFRGIVTGREEGLAIANALGSKKAAILQNHGILVATKSIESTVFFFISMEKCCQVQMLAEQAAAALGQRPRLIDPVNAAQTQKQLGSEIGGWLNGFPEFQLLEHEEGNRFEYISAHKEDM</sequence>
<dbReference type="GO" id="GO:0051015">
    <property type="term" value="F:actin filament binding"/>
    <property type="evidence" value="ECO:0007669"/>
    <property type="project" value="TreeGrafter"/>
</dbReference>
<dbReference type="InterPro" id="IPR051017">
    <property type="entry name" value="Aldolase-II_Adducin_sf"/>
</dbReference>
<dbReference type="InterPro" id="IPR001303">
    <property type="entry name" value="Aldolase_II/adducin_N"/>
</dbReference>
<dbReference type="HOGENOM" id="CLU_006033_1_2_1"/>
<dbReference type="Proteomes" id="UP000054485">
    <property type="component" value="Unassembled WGS sequence"/>
</dbReference>
<keyword evidence="3" id="KW-1185">Reference proteome</keyword>
<dbReference type="SUPFAM" id="SSF53639">
    <property type="entry name" value="AraD/HMP-PK domain-like"/>
    <property type="match status" value="1"/>
</dbReference>
<name>A0A0D0A6P8_9AGAM</name>